<proteinExistence type="predicted"/>
<name>A0ABV6MNU7_9PSEU</name>
<dbReference type="Proteomes" id="UP001589810">
    <property type="component" value="Unassembled WGS sequence"/>
</dbReference>
<protein>
    <submittedName>
        <fullName evidence="2">Acg family FMN-binding oxidoreductase</fullName>
    </submittedName>
</protein>
<dbReference type="InterPro" id="IPR029479">
    <property type="entry name" value="Nitroreductase"/>
</dbReference>
<organism evidence="2 3">
    <name type="scientific">Kutzneria chonburiensis</name>
    <dbReference type="NCBI Taxonomy" id="1483604"/>
    <lineage>
        <taxon>Bacteria</taxon>
        <taxon>Bacillati</taxon>
        <taxon>Actinomycetota</taxon>
        <taxon>Actinomycetes</taxon>
        <taxon>Pseudonocardiales</taxon>
        <taxon>Pseudonocardiaceae</taxon>
        <taxon>Kutzneria</taxon>
    </lineage>
</organism>
<evidence type="ECO:0000259" key="1">
    <source>
        <dbReference type="Pfam" id="PF00881"/>
    </source>
</evidence>
<dbReference type="NCBIfam" id="NF047509">
    <property type="entry name" value="Rv3131_FMN_oxido"/>
    <property type="match status" value="1"/>
</dbReference>
<accession>A0ABV6MNU7</accession>
<gene>
    <name evidence="2" type="ORF">ACFFH7_10225</name>
</gene>
<sequence>MTSPVPAGLGLSPAEVIAVLEAAATAPSVHNSQPWRFRVLPDRIELYADPARRLPATDPDGKEQRLACGAALTNLRIALEALGVRPLVSLLPHGGALAVVRHGGRVTPSDHILDLRRAIPARRTNRKPFLDDGVTAAQLSQLLHAAQTERSWLHPITDPSQRNRLHALVVRAHQVQLANVEFRAELERWTGHGGDRADGVPSRSAGPAHEPQDHWVLRDFSGGRARERVPGKDFEHEPLILVICSYYEGMLAELHAGQAMQRVLLTATTLGLSASFIAQPIEVPSCREELRRLLGAGISAQVILRVGHGSPVAPTPRRPVAELLIDAEPVLPGGTP</sequence>
<dbReference type="InterPro" id="IPR050627">
    <property type="entry name" value="Nitroreductase/BluB"/>
</dbReference>
<keyword evidence="3" id="KW-1185">Reference proteome</keyword>
<dbReference type="EMBL" id="JBHLUD010000002">
    <property type="protein sequence ID" value="MFC0541859.1"/>
    <property type="molecule type" value="Genomic_DNA"/>
</dbReference>
<evidence type="ECO:0000313" key="2">
    <source>
        <dbReference type="EMBL" id="MFC0541859.1"/>
    </source>
</evidence>
<dbReference type="PANTHER" id="PTHR23026:SF123">
    <property type="entry name" value="NAD(P)H NITROREDUCTASE RV3131-RELATED"/>
    <property type="match status" value="1"/>
</dbReference>
<comment type="caution">
    <text evidence="2">The sequence shown here is derived from an EMBL/GenBank/DDBJ whole genome shotgun (WGS) entry which is preliminary data.</text>
</comment>
<dbReference type="SUPFAM" id="SSF55469">
    <property type="entry name" value="FMN-dependent nitroreductase-like"/>
    <property type="match status" value="2"/>
</dbReference>
<dbReference type="Pfam" id="PF00881">
    <property type="entry name" value="Nitroreductase"/>
    <property type="match status" value="2"/>
</dbReference>
<feature type="domain" description="Nitroreductase" evidence="1">
    <location>
        <begin position="12"/>
        <end position="44"/>
    </location>
</feature>
<dbReference type="PANTHER" id="PTHR23026">
    <property type="entry name" value="NADPH NITROREDUCTASE"/>
    <property type="match status" value="1"/>
</dbReference>
<evidence type="ECO:0000313" key="3">
    <source>
        <dbReference type="Proteomes" id="UP001589810"/>
    </source>
</evidence>
<reference evidence="2 3" key="1">
    <citation type="submission" date="2024-09" db="EMBL/GenBank/DDBJ databases">
        <authorList>
            <person name="Sun Q."/>
            <person name="Mori K."/>
        </authorList>
    </citation>
    <scope>NUCLEOTIDE SEQUENCE [LARGE SCALE GENOMIC DNA]</scope>
    <source>
        <strain evidence="2 3">TBRC 1432</strain>
    </source>
</reference>
<dbReference type="RefSeq" id="WP_273942107.1">
    <property type="nucleotide sequence ID" value="NZ_CP097263.1"/>
</dbReference>
<dbReference type="InterPro" id="IPR000415">
    <property type="entry name" value="Nitroreductase-like"/>
</dbReference>
<feature type="domain" description="Nitroreductase" evidence="1">
    <location>
        <begin position="121"/>
        <end position="307"/>
    </location>
</feature>
<dbReference type="Gene3D" id="3.40.109.10">
    <property type="entry name" value="NADH Oxidase"/>
    <property type="match status" value="2"/>
</dbReference>